<dbReference type="InterPro" id="IPR023393">
    <property type="entry name" value="START-like_dom_sf"/>
</dbReference>
<evidence type="ECO:0000313" key="1">
    <source>
        <dbReference type="EMBL" id="GGJ59165.1"/>
    </source>
</evidence>
<gene>
    <name evidence="1" type="ORF">GCM10010121_082330</name>
</gene>
<evidence type="ECO:0000313" key="2">
    <source>
        <dbReference type="Proteomes" id="UP000657574"/>
    </source>
</evidence>
<accession>A0A917P3G1</accession>
<keyword evidence="2" id="KW-1185">Reference proteome</keyword>
<proteinExistence type="predicted"/>
<dbReference type="AlphaFoldDB" id="A0A917P3G1"/>
<dbReference type="EMBL" id="BMQA01000059">
    <property type="protein sequence ID" value="GGJ59165.1"/>
    <property type="molecule type" value="Genomic_DNA"/>
</dbReference>
<comment type="caution">
    <text evidence="1">The sequence shown here is derived from an EMBL/GenBank/DDBJ whole genome shotgun (WGS) entry which is preliminary data.</text>
</comment>
<reference evidence="1" key="1">
    <citation type="journal article" date="2014" name="Int. J. Syst. Evol. Microbiol.">
        <title>Complete genome sequence of Corynebacterium casei LMG S-19264T (=DSM 44701T), isolated from a smear-ripened cheese.</title>
        <authorList>
            <consortium name="US DOE Joint Genome Institute (JGI-PGF)"/>
            <person name="Walter F."/>
            <person name="Albersmeier A."/>
            <person name="Kalinowski J."/>
            <person name="Ruckert C."/>
        </authorList>
    </citation>
    <scope>NUCLEOTIDE SEQUENCE</scope>
    <source>
        <strain evidence="1">JCM 3086</strain>
    </source>
</reference>
<dbReference type="InterPro" id="IPR019587">
    <property type="entry name" value="Polyketide_cyclase/dehydratase"/>
</dbReference>
<dbReference type="Proteomes" id="UP000657574">
    <property type="component" value="Unassembled WGS sequence"/>
</dbReference>
<dbReference type="PANTHER" id="PTHR39332:SF7">
    <property type="entry name" value="SRPBCC FAMILY PROTEIN"/>
    <property type="match status" value="1"/>
</dbReference>
<protein>
    <submittedName>
        <fullName evidence="1">Polyketide cyclase</fullName>
    </submittedName>
</protein>
<organism evidence="1 2">
    <name type="scientific">Streptomyces brasiliensis</name>
    <dbReference type="NCBI Taxonomy" id="1954"/>
    <lineage>
        <taxon>Bacteria</taxon>
        <taxon>Bacillati</taxon>
        <taxon>Actinomycetota</taxon>
        <taxon>Actinomycetes</taxon>
        <taxon>Kitasatosporales</taxon>
        <taxon>Streptomycetaceae</taxon>
        <taxon>Streptomyces</taxon>
    </lineage>
</organism>
<dbReference type="SUPFAM" id="SSF55961">
    <property type="entry name" value="Bet v1-like"/>
    <property type="match status" value="1"/>
</dbReference>
<sequence length="146" mass="15847">MPETFASADIPADAATVWRTLRDFNGLPAWQPAVAHSALREQDAPDRVGSVRSLLMANGATVVETLVALDDHSRVPTYDSVRSPYALRSYRATMQVLPLTATGEAFVGWSVVFDCELSDADELTASFRDDIFTAGLRALAEHFTAS</sequence>
<dbReference type="RefSeq" id="WP_189316449.1">
    <property type="nucleotide sequence ID" value="NZ_BMQA01000059.1"/>
</dbReference>
<name>A0A917P3G1_9ACTN</name>
<reference evidence="1" key="2">
    <citation type="submission" date="2020-09" db="EMBL/GenBank/DDBJ databases">
        <authorList>
            <person name="Sun Q."/>
            <person name="Ohkuma M."/>
        </authorList>
    </citation>
    <scope>NUCLEOTIDE SEQUENCE</scope>
    <source>
        <strain evidence="1">JCM 3086</strain>
    </source>
</reference>
<dbReference type="Pfam" id="PF10604">
    <property type="entry name" value="Polyketide_cyc2"/>
    <property type="match status" value="1"/>
</dbReference>
<dbReference type="CDD" id="cd07821">
    <property type="entry name" value="PYR_PYL_RCAR_like"/>
    <property type="match status" value="1"/>
</dbReference>
<dbReference type="PANTHER" id="PTHR39332">
    <property type="entry name" value="BLL4707 PROTEIN"/>
    <property type="match status" value="1"/>
</dbReference>
<dbReference type="Gene3D" id="3.30.530.20">
    <property type="match status" value="1"/>
</dbReference>